<reference evidence="11" key="1">
    <citation type="submission" date="2020-10" db="EMBL/GenBank/DDBJ databases">
        <authorList>
            <person name="Gilroy R."/>
        </authorList>
    </citation>
    <scope>NUCLEOTIDE SEQUENCE</scope>
    <source>
        <strain evidence="11">CHK165-10780</strain>
    </source>
</reference>
<comment type="similarity">
    <text evidence="1 5 7">Belongs to the FtsZ family.</text>
</comment>
<dbReference type="InterPro" id="IPR045061">
    <property type="entry name" value="FtsZ/CetZ"/>
</dbReference>
<dbReference type="GO" id="GO:0003924">
    <property type="term" value="F:GTPase activity"/>
    <property type="evidence" value="ECO:0007669"/>
    <property type="project" value="UniProtKB-UniRule"/>
</dbReference>
<dbReference type="InterPro" id="IPR003008">
    <property type="entry name" value="Tubulin_FtsZ_GTPase"/>
</dbReference>
<reference evidence="11" key="2">
    <citation type="journal article" date="2021" name="PeerJ">
        <title>Extensive microbial diversity within the chicken gut microbiome revealed by metagenomics and culture.</title>
        <authorList>
            <person name="Gilroy R."/>
            <person name="Ravi A."/>
            <person name="Getino M."/>
            <person name="Pursley I."/>
            <person name="Horton D.L."/>
            <person name="Alikhan N.F."/>
            <person name="Baker D."/>
            <person name="Gharbi K."/>
            <person name="Hall N."/>
            <person name="Watson M."/>
            <person name="Adriaenssens E.M."/>
            <person name="Foster-Nyarko E."/>
            <person name="Jarju S."/>
            <person name="Secka A."/>
            <person name="Antonio M."/>
            <person name="Oren A."/>
            <person name="Chaudhuri R.R."/>
            <person name="La Ragione R."/>
            <person name="Hildebrand F."/>
            <person name="Pallen M.J."/>
        </authorList>
    </citation>
    <scope>NUCLEOTIDE SEQUENCE</scope>
    <source>
        <strain evidence="11">CHK165-10780</strain>
    </source>
</reference>
<feature type="binding site" evidence="5">
    <location>
        <position position="186"/>
    </location>
    <ligand>
        <name>GTP</name>
        <dbReference type="ChEBI" id="CHEBI:37565"/>
    </ligand>
</feature>
<dbReference type="GO" id="GO:0005737">
    <property type="term" value="C:cytoplasm"/>
    <property type="evidence" value="ECO:0007669"/>
    <property type="project" value="UniProtKB-SubCell"/>
</dbReference>
<proteinExistence type="inferred from homology"/>
<dbReference type="Pfam" id="PF00091">
    <property type="entry name" value="Tubulin"/>
    <property type="match status" value="1"/>
</dbReference>
<dbReference type="EMBL" id="DVFU01000049">
    <property type="protein sequence ID" value="HIQ64565.1"/>
    <property type="molecule type" value="Genomic_DNA"/>
</dbReference>
<keyword evidence="2 5" id="KW-0547">Nucleotide-binding</keyword>
<dbReference type="InterPro" id="IPR024757">
    <property type="entry name" value="FtsZ_C"/>
</dbReference>
<dbReference type="SMART" id="SM00865">
    <property type="entry name" value="Tubulin_C"/>
    <property type="match status" value="1"/>
</dbReference>
<dbReference type="AlphaFoldDB" id="A0A9D1CK86"/>
<feature type="compositionally biased region" description="Acidic residues" evidence="8">
    <location>
        <begin position="368"/>
        <end position="377"/>
    </location>
</feature>
<evidence type="ECO:0000256" key="6">
    <source>
        <dbReference type="NCBIfam" id="TIGR00065"/>
    </source>
</evidence>
<organism evidence="11 12">
    <name type="scientific">Candidatus Faecenecus gallistercoris</name>
    <dbReference type="NCBI Taxonomy" id="2840793"/>
    <lineage>
        <taxon>Bacteria</taxon>
        <taxon>Bacillati</taxon>
        <taxon>Bacillota</taxon>
        <taxon>Bacillota incertae sedis</taxon>
        <taxon>Candidatus Faecenecus</taxon>
    </lineage>
</organism>
<feature type="binding site" evidence="5">
    <location>
        <position position="142"/>
    </location>
    <ligand>
        <name>GTP</name>
        <dbReference type="ChEBI" id="CHEBI:37565"/>
    </ligand>
</feature>
<comment type="subunit">
    <text evidence="5">Homodimer. Polymerizes to form a dynamic ring structure in a strictly GTP-dependent manner. Interacts directly with several other division proteins.</text>
</comment>
<dbReference type="SMART" id="SM00864">
    <property type="entry name" value="Tubulin"/>
    <property type="match status" value="1"/>
</dbReference>
<keyword evidence="5 7" id="KW-0132">Cell division</keyword>
<dbReference type="InterPro" id="IPR020805">
    <property type="entry name" value="Cell_div_FtsZ_CS"/>
</dbReference>
<dbReference type="HAMAP" id="MF_00909">
    <property type="entry name" value="FtsZ"/>
    <property type="match status" value="1"/>
</dbReference>
<name>A0A9D1CK86_9FIRM</name>
<evidence type="ECO:0000256" key="7">
    <source>
        <dbReference type="RuleBase" id="RU000631"/>
    </source>
</evidence>
<feature type="binding site" evidence="5">
    <location>
        <position position="138"/>
    </location>
    <ligand>
        <name>GTP</name>
        <dbReference type="ChEBI" id="CHEBI:37565"/>
    </ligand>
</feature>
<comment type="subcellular location">
    <subcellularLocation>
        <location evidence="5">Cytoplasm</location>
    </subcellularLocation>
    <text evidence="5">Assembles at midcell at the inner surface of the cytoplasmic membrane.</text>
</comment>
<dbReference type="GO" id="GO:0000917">
    <property type="term" value="P:division septum assembly"/>
    <property type="evidence" value="ECO:0007669"/>
    <property type="project" value="UniProtKB-KW"/>
</dbReference>
<evidence type="ECO:0000256" key="4">
    <source>
        <dbReference type="ARBA" id="ARBA00023210"/>
    </source>
</evidence>
<evidence type="ECO:0000256" key="1">
    <source>
        <dbReference type="ARBA" id="ARBA00009690"/>
    </source>
</evidence>
<feature type="compositionally biased region" description="Basic and acidic residues" evidence="8">
    <location>
        <begin position="346"/>
        <end position="355"/>
    </location>
</feature>
<keyword evidence="4 5" id="KW-0717">Septation</keyword>
<dbReference type="PROSITE" id="PS01134">
    <property type="entry name" value="FTSZ_1"/>
    <property type="match status" value="1"/>
</dbReference>
<dbReference type="GO" id="GO:0032153">
    <property type="term" value="C:cell division site"/>
    <property type="evidence" value="ECO:0007669"/>
    <property type="project" value="UniProtKB-UniRule"/>
</dbReference>
<feature type="domain" description="Tubulin/FtsZ GTPase" evidence="9">
    <location>
        <begin position="12"/>
        <end position="204"/>
    </location>
</feature>
<dbReference type="SUPFAM" id="SSF55307">
    <property type="entry name" value="Tubulin C-terminal domain-like"/>
    <property type="match status" value="1"/>
</dbReference>
<keyword evidence="5 7" id="KW-0131">Cell cycle</keyword>
<protein>
    <recommendedName>
        <fullName evidence="5 6">Cell division protein FtsZ</fullName>
    </recommendedName>
</protein>
<dbReference type="InterPro" id="IPR000158">
    <property type="entry name" value="Cell_div_FtsZ"/>
</dbReference>
<keyword evidence="5" id="KW-0963">Cytoplasm</keyword>
<gene>
    <name evidence="5 11" type="primary">ftsZ</name>
    <name evidence="11" type="ORF">IAC85_02380</name>
</gene>
<evidence type="ECO:0000256" key="3">
    <source>
        <dbReference type="ARBA" id="ARBA00023134"/>
    </source>
</evidence>
<evidence type="ECO:0000256" key="5">
    <source>
        <dbReference type="HAMAP-Rule" id="MF_00909"/>
    </source>
</evidence>
<dbReference type="InterPro" id="IPR036525">
    <property type="entry name" value="Tubulin/FtsZ_GTPase_sf"/>
</dbReference>
<dbReference type="CDD" id="cd02201">
    <property type="entry name" value="FtsZ_type1"/>
    <property type="match status" value="1"/>
</dbReference>
<dbReference type="Pfam" id="PF12327">
    <property type="entry name" value="FtsZ_C"/>
    <property type="match status" value="1"/>
</dbReference>
<dbReference type="PANTHER" id="PTHR30314">
    <property type="entry name" value="CELL DIVISION PROTEIN FTSZ-RELATED"/>
    <property type="match status" value="1"/>
</dbReference>
<feature type="region of interest" description="Disordered" evidence="8">
    <location>
        <begin position="346"/>
        <end position="378"/>
    </location>
</feature>
<evidence type="ECO:0000256" key="8">
    <source>
        <dbReference type="SAM" id="MobiDB-lite"/>
    </source>
</evidence>
<dbReference type="Proteomes" id="UP000886725">
    <property type="component" value="Unassembled WGS sequence"/>
</dbReference>
<evidence type="ECO:0000259" key="10">
    <source>
        <dbReference type="SMART" id="SM00865"/>
    </source>
</evidence>
<evidence type="ECO:0000313" key="12">
    <source>
        <dbReference type="Proteomes" id="UP000886725"/>
    </source>
</evidence>
<feature type="binding site" evidence="5">
    <location>
        <begin position="20"/>
        <end position="24"/>
    </location>
    <ligand>
        <name>GTP</name>
        <dbReference type="ChEBI" id="CHEBI:37565"/>
    </ligand>
</feature>
<dbReference type="PANTHER" id="PTHR30314:SF3">
    <property type="entry name" value="MITOCHONDRIAL DIVISION PROTEIN FSZA"/>
    <property type="match status" value="1"/>
</dbReference>
<dbReference type="InterPro" id="IPR037103">
    <property type="entry name" value="Tubulin/FtsZ-like_C"/>
</dbReference>
<dbReference type="FunFam" id="3.40.50.1440:FF:000001">
    <property type="entry name" value="Cell division protein FtsZ"/>
    <property type="match status" value="1"/>
</dbReference>
<keyword evidence="3 5" id="KW-0342">GTP-binding</keyword>
<evidence type="ECO:0000256" key="2">
    <source>
        <dbReference type="ARBA" id="ARBA00022741"/>
    </source>
</evidence>
<feature type="domain" description="Tubulin/FtsZ 2-layer sandwich" evidence="10">
    <location>
        <begin position="206"/>
        <end position="323"/>
    </location>
</feature>
<dbReference type="Gene3D" id="3.40.50.1440">
    <property type="entry name" value="Tubulin/FtsZ, GTPase domain"/>
    <property type="match status" value="1"/>
</dbReference>
<dbReference type="PROSITE" id="PS01135">
    <property type="entry name" value="FTSZ_2"/>
    <property type="match status" value="1"/>
</dbReference>
<dbReference type="GO" id="GO:0043093">
    <property type="term" value="P:FtsZ-dependent cytokinesis"/>
    <property type="evidence" value="ECO:0007669"/>
    <property type="project" value="UniProtKB-UniRule"/>
</dbReference>
<dbReference type="PRINTS" id="PR00423">
    <property type="entry name" value="CELLDVISFTSZ"/>
</dbReference>
<sequence>MLDQLEMDQLAKIKVIGIGGGGGNAVNRMVESGVKGVEFIVANTDLQALNISKADVKIQIGASLTDGLGAGAKPEIGKEAAVESKKELEDALKGADMIFITCGMGGGTGTGAAPVVAEIAQNLGALTVAIVTKPFGFEGKRRMENAIAGLEELKKHVDTLIVIPNDKLREIIDKTTPMLEAFKEVDNVLRRGVQSISDLIAVVGLVNLDFADVKAVMEHSGNAIIGIGIGMGEDRAIEAAQQAVSSPLLETSITGATDAIINITGGVNLTLFEAEQAAEVVRNAANTDINTIFGSVINENLTDEVIVTVIATGFDKGKKKTEVEPLYSNVQTTTRRVPSRTVEVIDTKAKEEEVPAPKPQTRSRNDILEDDDDDGDFDIPVFLRNKNY</sequence>
<feature type="binding site" evidence="5">
    <location>
        <begin position="107"/>
        <end position="109"/>
    </location>
    <ligand>
        <name>GTP</name>
        <dbReference type="ChEBI" id="CHEBI:37565"/>
    </ligand>
</feature>
<dbReference type="NCBIfam" id="TIGR00065">
    <property type="entry name" value="ftsZ"/>
    <property type="match status" value="1"/>
</dbReference>
<dbReference type="GO" id="GO:0051258">
    <property type="term" value="P:protein polymerization"/>
    <property type="evidence" value="ECO:0007669"/>
    <property type="project" value="UniProtKB-UniRule"/>
</dbReference>
<dbReference type="InterPro" id="IPR008280">
    <property type="entry name" value="Tub_FtsZ_C"/>
</dbReference>
<comment type="caution">
    <text evidence="11">The sequence shown here is derived from an EMBL/GenBank/DDBJ whole genome shotgun (WGS) entry which is preliminary data.</text>
</comment>
<evidence type="ECO:0000259" key="9">
    <source>
        <dbReference type="SMART" id="SM00864"/>
    </source>
</evidence>
<evidence type="ECO:0000313" key="11">
    <source>
        <dbReference type="EMBL" id="HIQ64565.1"/>
    </source>
</evidence>
<dbReference type="InterPro" id="IPR018316">
    <property type="entry name" value="Tubulin/FtsZ_2-layer-sand-dom"/>
</dbReference>
<dbReference type="Gene3D" id="3.30.1330.20">
    <property type="entry name" value="Tubulin/FtsZ, C-terminal domain"/>
    <property type="match status" value="1"/>
</dbReference>
<dbReference type="GO" id="GO:0005525">
    <property type="term" value="F:GTP binding"/>
    <property type="evidence" value="ECO:0007669"/>
    <property type="project" value="UniProtKB-UniRule"/>
</dbReference>
<accession>A0A9D1CK86</accession>
<dbReference type="SUPFAM" id="SSF52490">
    <property type="entry name" value="Tubulin nucleotide-binding domain-like"/>
    <property type="match status" value="1"/>
</dbReference>
<comment type="function">
    <text evidence="5 7">Essential cell division protein that forms a contractile ring structure (Z ring) at the future cell division site. The regulation of the ring assembly controls the timing and the location of cell division. One of the functions of the FtsZ ring is to recruit other cell division proteins to the septum to produce a new cell wall between the dividing cells. Binds GTP and shows GTPase activity.</text>
</comment>